<feature type="region of interest" description="Disordered" evidence="9">
    <location>
        <begin position="167"/>
        <end position="197"/>
    </location>
</feature>
<evidence type="ECO:0000259" key="10">
    <source>
        <dbReference type="Pfam" id="PF05236"/>
    </source>
</evidence>
<evidence type="ECO:0000256" key="7">
    <source>
        <dbReference type="ARBA" id="ARBA00025346"/>
    </source>
</evidence>
<feature type="region of interest" description="Disordered" evidence="9">
    <location>
        <begin position="225"/>
        <end position="289"/>
    </location>
</feature>
<dbReference type="AlphaFoldDB" id="A0A1M2W6L1"/>
<dbReference type="OMA" id="KYSWMAT"/>
<comment type="subcellular location">
    <subcellularLocation>
        <location evidence="1">Nucleus</location>
    </subcellularLocation>
</comment>
<keyword evidence="11" id="KW-0648">Protein biosynthesis</keyword>
<keyword evidence="5" id="KW-0804">Transcription</keyword>
<comment type="similarity">
    <text evidence="2">Belongs to the TAF4 family.</text>
</comment>
<dbReference type="STRING" id="154538.A0A1M2W6L1"/>
<keyword evidence="6" id="KW-0539">Nucleus</keyword>
<sequence>MPPRWLMLLQAEEESLQRSNDNYYSYRPYEDRSRKQPAKPNFDTRNIGQTMRAIGTQHKVPKIPEDSVNYLALALRTRLQDLITAMIAAAQHRNDAQFDRPATTYEDGRPMWNIVVRSDVSKQLAAIEKVEREEEMRIRRERKERIEAAAAAQSAALAAAVTGSSAAESVGMEDEGGPKKKKKKDGPGVTARNMPEDLRKKMSNAVAKQAAGLGTSKYAWMSAANGGAAPAKAKPAPAPAAVRASTPATTTAPAQGGPGSSGWARPYQSTKPNGQNSQQQREDDGRMAVTLRDAIFVVENEKGHGGGRGAARGWT</sequence>
<dbReference type="GO" id="GO:0016251">
    <property type="term" value="F:RNA polymerase II general transcription initiation factor activity"/>
    <property type="evidence" value="ECO:0007669"/>
    <property type="project" value="TreeGrafter"/>
</dbReference>
<evidence type="ECO:0000313" key="11">
    <source>
        <dbReference type="EMBL" id="OJT15488.1"/>
    </source>
</evidence>
<keyword evidence="4" id="KW-0805">Transcription regulation</keyword>
<organism evidence="11 12">
    <name type="scientific">Trametes pubescens</name>
    <name type="common">White-rot fungus</name>
    <dbReference type="NCBI Taxonomy" id="154538"/>
    <lineage>
        <taxon>Eukaryota</taxon>
        <taxon>Fungi</taxon>
        <taxon>Dikarya</taxon>
        <taxon>Basidiomycota</taxon>
        <taxon>Agaricomycotina</taxon>
        <taxon>Agaricomycetes</taxon>
        <taxon>Polyporales</taxon>
        <taxon>Polyporaceae</taxon>
        <taxon>Trametes</taxon>
    </lineage>
</organism>
<accession>A0A1M2W6L1</accession>
<evidence type="ECO:0000256" key="9">
    <source>
        <dbReference type="SAM" id="MobiDB-lite"/>
    </source>
</evidence>
<dbReference type="Proteomes" id="UP000184267">
    <property type="component" value="Unassembled WGS sequence"/>
</dbReference>
<evidence type="ECO:0000256" key="1">
    <source>
        <dbReference type="ARBA" id="ARBA00004123"/>
    </source>
</evidence>
<evidence type="ECO:0000256" key="6">
    <source>
        <dbReference type="ARBA" id="ARBA00023242"/>
    </source>
</evidence>
<dbReference type="CDD" id="cd08045">
    <property type="entry name" value="HFD_TAF4"/>
    <property type="match status" value="1"/>
</dbReference>
<keyword evidence="11" id="KW-0396">Initiation factor</keyword>
<feature type="compositionally biased region" description="Polar residues" evidence="9">
    <location>
        <begin position="267"/>
        <end position="279"/>
    </location>
</feature>
<keyword evidence="12" id="KW-1185">Reference proteome</keyword>
<feature type="compositionally biased region" description="Low complexity" evidence="9">
    <location>
        <begin position="225"/>
        <end position="255"/>
    </location>
</feature>
<feature type="region of interest" description="Disordered" evidence="9">
    <location>
        <begin position="296"/>
        <end position="315"/>
    </location>
</feature>
<evidence type="ECO:0000256" key="3">
    <source>
        <dbReference type="ARBA" id="ARBA00017306"/>
    </source>
</evidence>
<feature type="region of interest" description="Disordered" evidence="9">
    <location>
        <begin position="24"/>
        <end position="44"/>
    </location>
</feature>
<gene>
    <name evidence="11" type="ORF">TRAPUB_7359</name>
</gene>
<proteinExistence type="inferred from homology"/>
<dbReference type="Pfam" id="PF05236">
    <property type="entry name" value="TAF4"/>
    <property type="match status" value="1"/>
</dbReference>
<dbReference type="EMBL" id="MNAD01000155">
    <property type="protein sequence ID" value="OJT15488.1"/>
    <property type="molecule type" value="Genomic_DNA"/>
</dbReference>
<reference evidence="11 12" key="1">
    <citation type="submission" date="2016-10" db="EMBL/GenBank/DDBJ databases">
        <title>Genome sequence of the basidiomycete white-rot fungus Trametes pubescens.</title>
        <authorList>
            <person name="Makela M.R."/>
            <person name="Granchi Z."/>
            <person name="Peng M."/>
            <person name="De Vries R.P."/>
            <person name="Grigoriev I."/>
            <person name="Riley R."/>
            <person name="Hilden K."/>
        </authorList>
    </citation>
    <scope>NUCLEOTIDE SEQUENCE [LARGE SCALE GENOMIC DNA]</scope>
    <source>
        <strain evidence="11 12">FBCC735</strain>
    </source>
</reference>
<dbReference type="GO" id="GO:0003677">
    <property type="term" value="F:DNA binding"/>
    <property type="evidence" value="ECO:0007669"/>
    <property type="project" value="TreeGrafter"/>
</dbReference>
<dbReference type="PANTHER" id="PTHR15138:SF14">
    <property type="entry name" value="TRANSCRIPTION INITIATION FACTOR TFIID SUBUNIT 4"/>
    <property type="match status" value="1"/>
</dbReference>
<name>A0A1M2W6L1_TRAPU</name>
<evidence type="ECO:0000313" key="12">
    <source>
        <dbReference type="Proteomes" id="UP000184267"/>
    </source>
</evidence>
<comment type="function">
    <text evidence="7">Functions as a component of the DNA-binding general transcription factor complex TFIID. Binding of TFIID to a promoter (with or without TATA element) is the initial step in pre-initiation complex (PIC) formation. TFIID plays a key role in the regulation of gene expression by RNA polymerase II through different activities such as transcription activator interaction, core promoter recognition and selectivity, TFIIA and TFIIB interaction, chromatin modification (histone acetylation by TAF1), facilitation of DNA opening and initiation of transcription.</text>
</comment>
<comment type="caution">
    <text evidence="11">The sequence shown here is derived from an EMBL/GenBank/DDBJ whole genome shotgun (WGS) entry which is preliminary data.</text>
</comment>
<dbReference type="InterPro" id="IPR007900">
    <property type="entry name" value="TAF4_C"/>
</dbReference>
<dbReference type="InterPro" id="IPR045144">
    <property type="entry name" value="TAF4"/>
</dbReference>
<dbReference type="PANTHER" id="PTHR15138">
    <property type="entry name" value="TRANSCRIPTION INITIATION FACTOR TFIID SUBUNIT 4"/>
    <property type="match status" value="1"/>
</dbReference>
<feature type="domain" description="Transcription initiation factor TFIID component TAF4 C-terminal" evidence="10">
    <location>
        <begin position="9"/>
        <end position="302"/>
    </location>
</feature>
<protein>
    <recommendedName>
        <fullName evidence="3">Transcription initiation factor TFIID subunit 4</fullName>
    </recommendedName>
    <alternativeName>
        <fullName evidence="8">TBP-associated factor 4</fullName>
    </alternativeName>
</protein>
<evidence type="ECO:0000256" key="5">
    <source>
        <dbReference type="ARBA" id="ARBA00023163"/>
    </source>
</evidence>
<dbReference type="GO" id="GO:0003743">
    <property type="term" value="F:translation initiation factor activity"/>
    <property type="evidence" value="ECO:0007669"/>
    <property type="project" value="UniProtKB-KW"/>
</dbReference>
<evidence type="ECO:0000256" key="2">
    <source>
        <dbReference type="ARBA" id="ARBA00006178"/>
    </source>
</evidence>
<dbReference type="GO" id="GO:0006367">
    <property type="term" value="P:transcription initiation at RNA polymerase II promoter"/>
    <property type="evidence" value="ECO:0007669"/>
    <property type="project" value="TreeGrafter"/>
</dbReference>
<dbReference type="GO" id="GO:0005669">
    <property type="term" value="C:transcription factor TFIID complex"/>
    <property type="evidence" value="ECO:0007669"/>
    <property type="project" value="InterPro"/>
</dbReference>
<dbReference type="OrthoDB" id="21060at2759"/>
<evidence type="ECO:0000256" key="4">
    <source>
        <dbReference type="ARBA" id="ARBA00023015"/>
    </source>
</evidence>
<feature type="compositionally biased region" description="Gly residues" evidence="9">
    <location>
        <begin position="306"/>
        <end position="315"/>
    </location>
</feature>
<evidence type="ECO:0000256" key="8">
    <source>
        <dbReference type="ARBA" id="ARBA00031747"/>
    </source>
</evidence>